<sequence>MEIGRPGFRVEYDSLGKREIPEEARYGIHTPGAVENCPISGTPVGAYPNLRNALAAVKQAVAEVNAELHRLEPSLGDAIVASCVAAQKGRLCDQCFVDVTQGRADTENDMNANEVICNRALELLGRPRGDYVHLDPGARMCPGGGNVYSTALRISICVAIEHLCDGCDALRSAFVRKAEEFRDLLQLDRTTQLYDAVHTTLGFKFLTHALMLDEQMVRLRASSAQLREIYLRATIDAGATAHSGYEVEAVEVEAVDAANAMTALGLPMASTPIERTQECAAYLRISGILTDIAVELSNACSDLHLISIRALFDVPEIDLAWMRTDSFVTPGRPNAMISDVVRQMALRILASDVAVTFAAESVQVHPCKTLAEHCIREIAANSEQIREMSECRRAMATAANPYIGGKSARIPGAHSRCSMLREAVLHRQLIAEEELDRALRAGAGDLSVVLSMPA</sequence>
<dbReference type="SUPFAM" id="SSF48557">
    <property type="entry name" value="L-aspartase-like"/>
    <property type="match status" value="1"/>
</dbReference>
<dbReference type="Proteomes" id="UP000199365">
    <property type="component" value="Unassembled WGS sequence"/>
</dbReference>
<feature type="domain" description="Fumarate lyase N-terminal" evidence="1">
    <location>
        <begin position="17"/>
        <end position="348"/>
    </location>
</feature>
<dbReference type="InterPro" id="IPR008948">
    <property type="entry name" value="L-Aspartase-like"/>
</dbReference>
<dbReference type="AlphaFoldDB" id="A0A1H1K015"/>
<gene>
    <name evidence="2" type="ORF">SAMN05445850_6062</name>
</gene>
<dbReference type="InterPro" id="IPR022761">
    <property type="entry name" value="Fumarate_lyase_N"/>
</dbReference>
<evidence type="ECO:0000313" key="2">
    <source>
        <dbReference type="EMBL" id="SDR55380.1"/>
    </source>
</evidence>
<dbReference type="STRING" id="157910.SAMN05445850_6062"/>
<dbReference type="GO" id="GO:0005829">
    <property type="term" value="C:cytosol"/>
    <property type="evidence" value="ECO:0007669"/>
    <property type="project" value="TreeGrafter"/>
</dbReference>
<dbReference type="InterPro" id="IPR024083">
    <property type="entry name" value="Fumarase/histidase_N"/>
</dbReference>
<organism evidence="2 3">
    <name type="scientific">Paraburkholderia tuberum</name>
    <dbReference type="NCBI Taxonomy" id="157910"/>
    <lineage>
        <taxon>Bacteria</taxon>
        <taxon>Pseudomonadati</taxon>
        <taxon>Pseudomonadota</taxon>
        <taxon>Betaproteobacteria</taxon>
        <taxon>Burkholderiales</taxon>
        <taxon>Burkholderiaceae</taxon>
        <taxon>Paraburkholderia</taxon>
    </lineage>
</organism>
<dbReference type="Gene3D" id="1.20.200.10">
    <property type="entry name" value="Fumarase/aspartase (Central domain)"/>
    <property type="match status" value="1"/>
</dbReference>
<dbReference type="PANTHER" id="PTHR42696">
    <property type="entry name" value="ASPARTATE AMMONIA-LYASE"/>
    <property type="match status" value="1"/>
</dbReference>
<dbReference type="GO" id="GO:0006531">
    <property type="term" value="P:aspartate metabolic process"/>
    <property type="evidence" value="ECO:0007669"/>
    <property type="project" value="TreeGrafter"/>
</dbReference>
<evidence type="ECO:0000313" key="3">
    <source>
        <dbReference type="Proteomes" id="UP000199365"/>
    </source>
</evidence>
<dbReference type="GO" id="GO:0008797">
    <property type="term" value="F:aspartate ammonia-lyase activity"/>
    <property type="evidence" value="ECO:0007669"/>
    <property type="project" value="TreeGrafter"/>
</dbReference>
<proteinExistence type="predicted"/>
<dbReference type="Pfam" id="PF00206">
    <property type="entry name" value="Lyase_1"/>
    <property type="match status" value="1"/>
</dbReference>
<keyword evidence="2" id="KW-0456">Lyase</keyword>
<dbReference type="Gene3D" id="1.10.275.10">
    <property type="entry name" value="Fumarase/aspartase (N-terminal domain)"/>
    <property type="match status" value="1"/>
</dbReference>
<accession>A0A1H1K015</accession>
<reference evidence="3" key="1">
    <citation type="submission" date="2016-10" db="EMBL/GenBank/DDBJ databases">
        <authorList>
            <person name="Varghese N."/>
            <person name="Submissions S."/>
        </authorList>
    </citation>
    <scope>NUCLEOTIDE SEQUENCE [LARGE SCALE GENOMIC DNA]</scope>
    <source>
        <strain evidence="3">DUS833</strain>
    </source>
</reference>
<name>A0A1H1K015_9BURK</name>
<dbReference type="InterPro" id="IPR051546">
    <property type="entry name" value="Aspartate_Ammonia-Lyase"/>
</dbReference>
<protein>
    <submittedName>
        <fullName evidence="2">Aspartate ammonia-lyase</fullName>
    </submittedName>
</protein>
<evidence type="ECO:0000259" key="1">
    <source>
        <dbReference type="Pfam" id="PF00206"/>
    </source>
</evidence>
<dbReference type="RefSeq" id="WP_090809415.1">
    <property type="nucleotide sequence ID" value="NZ_FNKX01000002.1"/>
</dbReference>
<keyword evidence="3" id="KW-1185">Reference proteome</keyword>
<dbReference type="EMBL" id="FNKX01000002">
    <property type="protein sequence ID" value="SDR55380.1"/>
    <property type="molecule type" value="Genomic_DNA"/>
</dbReference>
<dbReference type="PANTHER" id="PTHR42696:SF2">
    <property type="entry name" value="ASPARTATE AMMONIA-LYASE"/>
    <property type="match status" value="1"/>
</dbReference>